<gene>
    <name evidence="2" type="ORF">BJY01DRAFT_244858</name>
</gene>
<keyword evidence="3" id="KW-1185">Reference proteome</keyword>
<dbReference type="Pfam" id="PF02982">
    <property type="entry name" value="Scytalone_dh"/>
    <property type="match status" value="1"/>
</dbReference>
<comment type="caution">
    <text evidence="2">The sequence shown here is derived from an EMBL/GenBank/DDBJ whole genome shotgun (WGS) entry which is preliminary data.</text>
</comment>
<sequence length="123" mass="14308">MGPGKVHFEDWQAMSEVTFEWADSYDSKQWVRLEAITAPHITLDYSESTCKKYDKIPRADFLINVTYRRWVDENRKEVEAKSEGLLIMTHHYVKIDGVWKLSGTTAHGRLGDLKLDKVFRGFA</sequence>
<dbReference type="Proteomes" id="UP001610446">
    <property type="component" value="Unassembled WGS sequence"/>
</dbReference>
<evidence type="ECO:0000259" key="1">
    <source>
        <dbReference type="Pfam" id="PF02982"/>
    </source>
</evidence>
<dbReference type="Gene3D" id="3.10.450.50">
    <property type="match status" value="2"/>
</dbReference>
<evidence type="ECO:0000313" key="3">
    <source>
        <dbReference type="Proteomes" id="UP001610446"/>
    </source>
</evidence>
<feature type="domain" description="Scytalone dehydratase-like" evidence="1">
    <location>
        <begin position="6"/>
        <end position="65"/>
    </location>
</feature>
<dbReference type="EMBL" id="JBFXLU010000028">
    <property type="protein sequence ID" value="KAL2851924.1"/>
    <property type="molecule type" value="Genomic_DNA"/>
</dbReference>
<accession>A0ABR4KJE0</accession>
<evidence type="ECO:0000313" key="2">
    <source>
        <dbReference type="EMBL" id="KAL2851924.1"/>
    </source>
</evidence>
<protein>
    <recommendedName>
        <fullName evidence="1">Scytalone dehydratase-like domain-containing protein</fullName>
    </recommendedName>
</protein>
<proteinExistence type="predicted"/>
<reference evidence="2 3" key="1">
    <citation type="submission" date="2024-07" db="EMBL/GenBank/DDBJ databases">
        <title>Section-level genome sequencing and comparative genomics of Aspergillus sections Usti and Cavernicolus.</title>
        <authorList>
            <consortium name="Lawrence Berkeley National Laboratory"/>
            <person name="Nybo J.L."/>
            <person name="Vesth T.C."/>
            <person name="Theobald S."/>
            <person name="Frisvad J.C."/>
            <person name="Larsen T.O."/>
            <person name="Kjaerboelling I."/>
            <person name="Rothschild-Mancinelli K."/>
            <person name="Lyhne E.K."/>
            <person name="Kogle M.E."/>
            <person name="Barry K."/>
            <person name="Clum A."/>
            <person name="Na H."/>
            <person name="Ledsgaard L."/>
            <person name="Lin J."/>
            <person name="Lipzen A."/>
            <person name="Kuo A."/>
            <person name="Riley R."/>
            <person name="Mondo S."/>
            <person name="Labutti K."/>
            <person name="Haridas S."/>
            <person name="Pangalinan J."/>
            <person name="Salamov A.A."/>
            <person name="Simmons B.A."/>
            <person name="Magnuson J.K."/>
            <person name="Chen J."/>
            <person name="Drula E."/>
            <person name="Henrissat B."/>
            <person name="Wiebenga A."/>
            <person name="Lubbers R.J."/>
            <person name="Gomes A.C."/>
            <person name="Makela M.R."/>
            <person name="Stajich J."/>
            <person name="Grigoriev I.V."/>
            <person name="Mortensen U.H."/>
            <person name="De Vries R.P."/>
            <person name="Baker S.E."/>
            <person name="Andersen M.R."/>
        </authorList>
    </citation>
    <scope>NUCLEOTIDE SEQUENCE [LARGE SCALE GENOMIC DNA]</scope>
    <source>
        <strain evidence="2 3">CBS 123904</strain>
    </source>
</reference>
<dbReference type="InterPro" id="IPR049884">
    <property type="entry name" value="Scytalone_dh"/>
</dbReference>
<organism evidence="2 3">
    <name type="scientific">Aspergillus pseudoustus</name>
    <dbReference type="NCBI Taxonomy" id="1810923"/>
    <lineage>
        <taxon>Eukaryota</taxon>
        <taxon>Fungi</taxon>
        <taxon>Dikarya</taxon>
        <taxon>Ascomycota</taxon>
        <taxon>Pezizomycotina</taxon>
        <taxon>Eurotiomycetes</taxon>
        <taxon>Eurotiomycetidae</taxon>
        <taxon>Eurotiales</taxon>
        <taxon>Aspergillaceae</taxon>
        <taxon>Aspergillus</taxon>
        <taxon>Aspergillus subgen. Nidulantes</taxon>
    </lineage>
</organism>
<name>A0ABR4KJE0_9EURO</name>